<evidence type="ECO:0000256" key="1">
    <source>
        <dbReference type="ARBA" id="ARBA00018672"/>
    </source>
</evidence>
<evidence type="ECO:0000256" key="6">
    <source>
        <dbReference type="PROSITE-ProRule" id="PRU00169"/>
    </source>
</evidence>
<dbReference type="InterPro" id="IPR018062">
    <property type="entry name" value="HTH_AraC-typ_CS"/>
</dbReference>
<feature type="modified residue" description="4-aspartylphosphate" evidence="6">
    <location>
        <position position="55"/>
    </location>
</feature>
<evidence type="ECO:0000256" key="3">
    <source>
        <dbReference type="ARBA" id="ARBA00023125"/>
    </source>
</evidence>
<dbReference type="SMART" id="SM00342">
    <property type="entry name" value="HTH_ARAC"/>
    <property type="match status" value="1"/>
</dbReference>
<dbReference type="Gene3D" id="3.40.50.2300">
    <property type="match status" value="1"/>
</dbReference>
<evidence type="ECO:0000259" key="8">
    <source>
        <dbReference type="PROSITE" id="PS50110"/>
    </source>
</evidence>
<evidence type="ECO:0000256" key="2">
    <source>
        <dbReference type="ARBA" id="ARBA00023015"/>
    </source>
</evidence>
<dbReference type="Proteomes" id="UP001299608">
    <property type="component" value="Unassembled WGS sequence"/>
</dbReference>
<dbReference type="InterPro" id="IPR020449">
    <property type="entry name" value="Tscrpt_reg_AraC-type_HTH"/>
</dbReference>
<dbReference type="PROSITE" id="PS01124">
    <property type="entry name" value="HTH_ARAC_FAMILY_2"/>
    <property type="match status" value="1"/>
</dbReference>
<dbReference type="EMBL" id="JAKNGE010000006">
    <property type="protein sequence ID" value="MCG4744991.1"/>
    <property type="molecule type" value="Genomic_DNA"/>
</dbReference>
<reference evidence="9" key="1">
    <citation type="submission" date="2022-01" db="EMBL/GenBank/DDBJ databases">
        <title>Collection of gut derived symbiotic bacterial strains cultured from healthy donors.</title>
        <authorList>
            <person name="Lin H."/>
            <person name="Kohout C."/>
            <person name="Waligurski E."/>
            <person name="Pamer E.G."/>
        </authorList>
    </citation>
    <scope>NUCLEOTIDE SEQUENCE</scope>
    <source>
        <strain evidence="9">DFI.6.55</strain>
    </source>
</reference>
<sequence length="539" mass="61349">MYRIILVDDEPLILAGIASLIQWESLGCTLVGKATNGPNALELIRETQPDIVITDIRMPVMDGLELIGRCREEGMEFSFIVLTNLEEFHLARQAVRLGAVDYLVKLDLSPDSLISALKRAKEECGLRESHRNRELYDLLIKDNAKQLDTDYFKHLLLPRKAGPGHMPEGLIGRYTRPFIILFTMVPDTIQFAQGGGTYDFLFIRQQLMDILSGIISRYFKACTILETEKDTLVLIVSSKENTSDTKSVQDFCLKVNGALKTYFGLTAVFGLSPQAESIAGLPLALAQARTAREHYYYNSQTPVVFYKGQTNSGPAKRDFNINFLKRPLSSAISLNDSAQLREIFSQLLSLFAQYKPDKSQAVSACINLYTYLYSLFQAEGESYTHIFPCTMDIAQYLDHLGSLEDILTWLDSFCQKLCNLLPERRENRSDKLVYLTRQYVDAHYAEKLTLSDIAEHLKISSGHLSTTFSRFMDMTVSDYIAQVKIEHAKQLIDSHQYLIYEVADMLGFENAYYFSKVFKKVTGMSPREYEHCPKWEEGR</sequence>
<protein>
    <recommendedName>
        <fullName evidence="1">Stage 0 sporulation protein A homolog</fullName>
    </recommendedName>
</protein>
<dbReference type="SUPFAM" id="SSF46689">
    <property type="entry name" value="Homeodomain-like"/>
    <property type="match status" value="2"/>
</dbReference>
<dbReference type="GO" id="GO:0003700">
    <property type="term" value="F:DNA-binding transcription factor activity"/>
    <property type="evidence" value="ECO:0007669"/>
    <property type="project" value="InterPro"/>
</dbReference>
<dbReference type="InterPro" id="IPR001789">
    <property type="entry name" value="Sig_transdc_resp-reg_receiver"/>
</dbReference>
<organism evidence="9 10">
    <name type="scientific">Enterocloster aldenensis</name>
    <dbReference type="NCBI Taxonomy" id="358742"/>
    <lineage>
        <taxon>Bacteria</taxon>
        <taxon>Bacillati</taxon>
        <taxon>Bacillota</taxon>
        <taxon>Clostridia</taxon>
        <taxon>Lachnospirales</taxon>
        <taxon>Lachnospiraceae</taxon>
        <taxon>Enterocloster</taxon>
    </lineage>
</organism>
<evidence type="ECO:0000256" key="5">
    <source>
        <dbReference type="ARBA" id="ARBA00024867"/>
    </source>
</evidence>
<dbReference type="Gene3D" id="1.10.10.60">
    <property type="entry name" value="Homeodomain-like"/>
    <property type="match status" value="2"/>
</dbReference>
<keyword evidence="2" id="KW-0805">Transcription regulation</keyword>
<dbReference type="InterPro" id="IPR009057">
    <property type="entry name" value="Homeodomain-like_sf"/>
</dbReference>
<dbReference type="Pfam" id="PF00072">
    <property type="entry name" value="Response_reg"/>
    <property type="match status" value="1"/>
</dbReference>
<keyword evidence="3" id="KW-0238">DNA-binding</keyword>
<dbReference type="SUPFAM" id="SSF52172">
    <property type="entry name" value="CheY-like"/>
    <property type="match status" value="1"/>
</dbReference>
<evidence type="ECO:0000313" key="10">
    <source>
        <dbReference type="Proteomes" id="UP001299608"/>
    </source>
</evidence>
<feature type="domain" description="HTH araC/xylS-type" evidence="7">
    <location>
        <begin position="434"/>
        <end position="532"/>
    </location>
</feature>
<evidence type="ECO:0000259" key="7">
    <source>
        <dbReference type="PROSITE" id="PS01124"/>
    </source>
</evidence>
<proteinExistence type="predicted"/>
<dbReference type="InterPro" id="IPR011006">
    <property type="entry name" value="CheY-like_superfamily"/>
</dbReference>
<dbReference type="PANTHER" id="PTHR43280">
    <property type="entry name" value="ARAC-FAMILY TRANSCRIPTIONAL REGULATOR"/>
    <property type="match status" value="1"/>
</dbReference>
<dbReference type="InterPro" id="IPR018060">
    <property type="entry name" value="HTH_AraC"/>
</dbReference>
<keyword evidence="6" id="KW-0597">Phosphoprotein</keyword>
<feature type="domain" description="Response regulatory" evidence="8">
    <location>
        <begin position="3"/>
        <end position="120"/>
    </location>
</feature>
<gene>
    <name evidence="9" type="ORF">L0N08_06155</name>
</gene>
<name>A0AAW5BXP2_9FIRM</name>
<dbReference type="SMART" id="SM00448">
    <property type="entry name" value="REC"/>
    <property type="match status" value="1"/>
</dbReference>
<evidence type="ECO:0000256" key="4">
    <source>
        <dbReference type="ARBA" id="ARBA00023163"/>
    </source>
</evidence>
<dbReference type="PROSITE" id="PS00041">
    <property type="entry name" value="HTH_ARAC_FAMILY_1"/>
    <property type="match status" value="1"/>
</dbReference>
<dbReference type="AlphaFoldDB" id="A0AAW5BXP2"/>
<dbReference type="RefSeq" id="WP_117556203.1">
    <property type="nucleotide sequence ID" value="NZ_JAJCID010000013.1"/>
</dbReference>
<dbReference type="PANTHER" id="PTHR43280:SF28">
    <property type="entry name" value="HTH-TYPE TRANSCRIPTIONAL ACTIVATOR RHAS"/>
    <property type="match status" value="1"/>
</dbReference>
<dbReference type="PROSITE" id="PS50110">
    <property type="entry name" value="RESPONSE_REGULATORY"/>
    <property type="match status" value="1"/>
</dbReference>
<dbReference type="CDD" id="cd17536">
    <property type="entry name" value="REC_YesN-like"/>
    <property type="match status" value="1"/>
</dbReference>
<dbReference type="GO" id="GO:0043565">
    <property type="term" value="F:sequence-specific DNA binding"/>
    <property type="evidence" value="ECO:0007669"/>
    <property type="project" value="InterPro"/>
</dbReference>
<accession>A0AAW5BXP2</accession>
<comment type="caution">
    <text evidence="9">The sequence shown here is derived from an EMBL/GenBank/DDBJ whole genome shotgun (WGS) entry which is preliminary data.</text>
</comment>
<comment type="function">
    <text evidence="5">May play the central regulatory role in sporulation. It may be an element of the effector pathway responsible for the activation of sporulation genes in response to nutritional stress. Spo0A may act in concert with spo0H (a sigma factor) to control the expression of some genes that are critical to the sporulation process.</text>
</comment>
<keyword evidence="4" id="KW-0804">Transcription</keyword>
<dbReference type="PRINTS" id="PR00032">
    <property type="entry name" value="HTHARAC"/>
</dbReference>
<dbReference type="Pfam" id="PF12833">
    <property type="entry name" value="HTH_18"/>
    <property type="match status" value="1"/>
</dbReference>
<dbReference type="GO" id="GO:0000160">
    <property type="term" value="P:phosphorelay signal transduction system"/>
    <property type="evidence" value="ECO:0007669"/>
    <property type="project" value="InterPro"/>
</dbReference>
<evidence type="ECO:0000313" key="9">
    <source>
        <dbReference type="EMBL" id="MCG4744991.1"/>
    </source>
</evidence>